<dbReference type="CDD" id="cd04250">
    <property type="entry name" value="AAK_NAGK-C"/>
    <property type="match status" value="1"/>
</dbReference>
<dbReference type="EC" id="2.7.2.8" evidence="9"/>
<dbReference type="InterPro" id="IPR041727">
    <property type="entry name" value="NAGK-C"/>
</dbReference>
<dbReference type="SUPFAM" id="SSF53633">
    <property type="entry name" value="Carbamate kinase-like"/>
    <property type="match status" value="1"/>
</dbReference>
<dbReference type="Pfam" id="PF00696">
    <property type="entry name" value="AA_kinase"/>
    <property type="match status" value="1"/>
</dbReference>
<feature type="binding site" evidence="9">
    <location>
        <position position="182"/>
    </location>
    <ligand>
        <name>substrate</name>
    </ligand>
</feature>
<gene>
    <name evidence="9 11" type="primary">argB</name>
    <name evidence="11" type="ORF">FYJ65_02015</name>
</gene>
<evidence type="ECO:0000313" key="12">
    <source>
        <dbReference type="Proteomes" id="UP000469424"/>
    </source>
</evidence>
<dbReference type="InterPro" id="IPR001048">
    <property type="entry name" value="Asp/Glu/Uridylate_kinase"/>
</dbReference>
<dbReference type="EMBL" id="VUNA01000003">
    <property type="protein sequence ID" value="MST70123.1"/>
    <property type="molecule type" value="Genomic_DNA"/>
</dbReference>
<dbReference type="FunFam" id="3.40.1160.10:FF:000004">
    <property type="entry name" value="Acetylglutamate kinase"/>
    <property type="match status" value="1"/>
</dbReference>
<keyword evidence="4 9" id="KW-0808">Transferase</keyword>
<evidence type="ECO:0000256" key="9">
    <source>
        <dbReference type="HAMAP-Rule" id="MF_00082"/>
    </source>
</evidence>
<evidence type="ECO:0000313" key="11">
    <source>
        <dbReference type="EMBL" id="MST70123.1"/>
    </source>
</evidence>
<dbReference type="PIRSF" id="PIRSF000728">
    <property type="entry name" value="NAGK"/>
    <property type="match status" value="1"/>
</dbReference>
<evidence type="ECO:0000256" key="6">
    <source>
        <dbReference type="ARBA" id="ARBA00022777"/>
    </source>
</evidence>
<dbReference type="RefSeq" id="WP_154553688.1">
    <property type="nucleotide sequence ID" value="NZ_JBJESO010000028.1"/>
</dbReference>
<comment type="subcellular location">
    <subcellularLocation>
        <location evidence="9">Cytoplasm</location>
    </subcellularLocation>
</comment>
<feature type="domain" description="Aspartate/glutamate/uridylate kinase" evidence="10">
    <location>
        <begin position="26"/>
        <end position="264"/>
    </location>
</feature>
<keyword evidence="9" id="KW-0963">Cytoplasm</keyword>
<name>A0A6N7X6B5_9FIRM</name>
<dbReference type="UniPathway" id="UPA00068">
    <property type="reaction ID" value="UER00107"/>
</dbReference>
<evidence type="ECO:0000256" key="7">
    <source>
        <dbReference type="ARBA" id="ARBA00022840"/>
    </source>
</evidence>
<dbReference type="InterPro" id="IPR036393">
    <property type="entry name" value="AceGlu_kinase-like_sf"/>
</dbReference>
<feature type="binding site" evidence="9">
    <location>
        <position position="88"/>
    </location>
    <ligand>
        <name>substrate</name>
    </ligand>
</feature>
<keyword evidence="6 9" id="KW-0418">Kinase</keyword>
<keyword evidence="5 9" id="KW-0547">Nucleotide-binding</keyword>
<reference evidence="11 12" key="1">
    <citation type="submission" date="2019-08" db="EMBL/GenBank/DDBJ databases">
        <title>In-depth cultivation of the pig gut microbiome towards novel bacterial diversity and tailored functional studies.</title>
        <authorList>
            <person name="Wylensek D."/>
            <person name="Hitch T.C.A."/>
            <person name="Clavel T."/>
        </authorList>
    </citation>
    <scope>NUCLEOTIDE SEQUENCE [LARGE SCALE GENOMIC DNA]</scope>
    <source>
        <strain evidence="11 12">WCA-MUC-591-APC-4B</strain>
    </source>
</reference>
<evidence type="ECO:0000256" key="5">
    <source>
        <dbReference type="ARBA" id="ARBA00022741"/>
    </source>
</evidence>
<dbReference type="NCBIfam" id="TIGR00761">
    <property type="entry name" value="argB"/>
    <property type="match status" value="1"/>
</dbReference>
<evidence type="ECO:0000259" key="10">
    <source>
        <dbReference type="Pfam" id="PF00696"/>
    </source>
</evidence>
<comment type="similarity">
    <text evidence="9">Belongs to the acetylglutamate kinase family. ArgB subfamily.</text>
</comment>
<dbReference type="GO" id="GO:0005737">
    <property type="term" value="C:cytoplasm"/>
    <property type="evidence" value="ECO:0007669"/>
    <property type="project" value="UniProtKB-SubCell"/>
</dbReference>
<feature type="binding site" evidence="9">
    <location>
        <begin position="66"/>
        <end position="67"/>
    </location>
    <ligand>
        <name>substrate</name>
    </ligand>
</feature>
<comment type="pathway">
    <text evidence="1 9">Amino-acid biosynthesis; L-arginine biosynthesis; N(2)-acetyl-L-ornithine from L-glutamate: step 2/4.</text>
</comment>
<dbReference type="HAMAP" id="MF_00082">
    <property type="entry name" value="ArgB"/>
    <property type="match status" value="1"/>
</dbReference>
<comment type="caution">
    <text evidence="11">The sequence shown here is derived from an EMBL/GenBank/DDBJ whole genome shotgun (WGS) entry which is preliminary data.</text>
</comment>
<dbReference type="InterPro" id="IPR037528">
    <property type="entry name" value="ArgB"/>
</dbReference>
<keyword evidence="3 9" id="KW-0028">Amino-acid biosynthesis</keyword>
<evidence type="ECO:0000256" key="1">
    <source>
        <dbReference type="ARBA" id="ARBA00004828"/>
    </source>
</evidence>
<proteinExistence type="inferred from homology"/>
<sequence length="296" mass="32633">MDLNKYLEKAEVLVEALPYIQRFNRKIIVVKYGGSAMLDESLMNHVIEDVVLLKLCGFKPVIVHGGGKEISRWMKKAGVEPKFYNGLRITDADTLEIAEMVLGKVNSDLVTLAQNLGVRAVGISGKDGRLMAAEQAKPDGKDIGYVGIVKHVDTKIIYDLLDDDFLPIIYPIGIGEDGQSFNINGDYAAEAIAEALKADKLAFLTDTSGVYEDINDEDSFVSELYTDEAKEMIEEGIITGGMIPKVQNCLKAIEGGVNRVHILDGRIPHCLLLEIFTDRGCGTAIMNPEETRYYNQ</sequence>
<keyword evidence="7 9" id="KW-0067">ATP-binding</keyword>
<evidence type="ECO:0000256" key="8">
    <source>
        <dbReference type="ARBA" id="ARBA00048141"/>
    </source>
</evidence>
<evidence type="ECO:0000256" key="3">
    <source>
        <dbReference type="ARBA" id="ARBA00022605"/>
    </source>
</evidence>
<dbReference type="InterPro" id="IPR001057">
    <property type="entry name" value="Glu/AcGlu_kinase"/>
</dbReference>
<accession>A0A6N7X6B5</accession>
<dbReference type="AlphaFoldDB" id="A0A6N7X6B5"/>
<dbReference type="GO" id="GO:0005524">
    <property type="term" value="F:ATP binding"/>
    <property type="evidence" value="ECO:0007669"/>
    <property type="project" value="UniProtKB-UniRule"/>
</dbReference>
<dbReference type="PANTHER" id="PTHR23342">
    <property type="entry name" value="N-ACETYLGLUTAMATE SYNTHASE"/>
    <property type="match status" value="1"/>
</dbReference>
<organism evidence="11 12">
    <name type="scientific">Mogibacterium kristiansenii</name>
    <dbReference type="NCBI Taxonomy" id="2606708"/>
    <lineage>
        <taxon>Bacteria</taxon>
        <taxon>Bacillati</taxon>
        <taxon>Bacillota</taxon>
        <taxon>Clostridia</taxon>
        <taxon>Peptostreptococcales</taxon>
        <taxon>Anaerovoracaceae</taxon>
        <taxon>Mogibacterium</taxon>
    </lineage>
</organism>
<dbReference type="PRINTS" id="PR00474">
    <property type="entry name" value="GLU5KINASE"/>
</dbReference>
<dbReference type="Proteomes" id="UP000469424">
    <property type="component" value="Unassembled WGS sequence"/>
</dbReference>
<comment type="function">
    <text evidence="9">Catalyzes the ATP-dependent phosphorylation of N-acetyl-L-glutamate.</text>
</comment>
<feature type="site" description="Transition state stabilizer" evidence="9">
    <location>
        <position position="31"/>
    </location>
</feature>
<dbReference type="Gene3D" id="3.40.1160.10">
    <property type="entry name" value="Acetylglutamate kinase-like"/>
    <property type="match status" value="1"/>
</dbReference>
<feature type="site" description="Transition state stabilizer" evidence="9">
    <location>
        <position position="245"/>
    </location>
</feature>
<dbReference type="GO" id="GO:0003991">
    <property type="term" value="F:acetylglutamate kinase activity"/>
    <property type="evidence" value="ECO:0007669"/>
    <property type="project" value="UniProtKB-UniRule"/>
</dbReference>
<evidence type="ECO:0000256" key="2">
    <source>
        <dbReference type="ARBA" id="ARBA00022571"/>
    </source>
</evidence>
<keyword evidence="2 9" id="KW-0055">Arginine biosynthesis</keyword>
<dbReference type="PANTHER" id="PTHR23342:SF0">
    <property type="entry name" value="N-ACETYLGLUTAMATE SYNTHASE, MITOCHONDRIAL"/>
    <property type="match status" value="1"/>
</dbReference>
<dbReference type="GO" id="GO:0042450">
    <property type="term" value="P:L-arginine biosynthetic process via ornithine"/>
    <property type="evidence" value="ECO:0007669"/>
    <property type="project" value="UniProtKB-UniRule"/>
</dbReference>
<evidence type="ECO:0000256" key="4">
    <source>
        <dbReference type="ARBA" id="ARBA00022679"/>
    </source>
</evidence>
<comment type="catalytic activity">
    <reaction evidence="8 9">
        <text>N-acetyl-L-glutamate + ATP = N-acetyl-L-glutamyl 5-phosphate + ADP</text>
        <dbReference type="Rhea" id="RHEA:14629"/>
        <dbReference type="ChEBI" id="CHEBI:30616"/>
        <dbReference type="ChEBI" id="CHEBI:44337"/>
        <dbReference type="ChEBI" id="CHEBI:57936"/>
        <dbReference type="ChEBI" id="CHEBI:456216"/>
        <dbReference type="EC" id="2.7.2.8"/>
    </reaction>
</comment>
<keyword evidence="12" id="KW-1185">Reference proteome</keyword>
<dbReference type="InterPro" id="IPR004662">
    <property type="entry name" value="AcgluKinase_fam"/>
</dbReference>
<protein>
    <recommendedName>
        <fullName evidence="9">Acetylglutamate kinase</fullName>
        <ecNumber evidence="9">2.7.2.8</ecNumber>
    </recommendedName>
    <alternativeName>
        <fullName evidence="9">N-acetyl-L-glutamate 5-phosphotransferase</fullName>
    </alternativeName>
    <alternativeName>
        <fullName evidence="9">NAG kinase</fullName>
        <shortName evidence="9">NAGK</shortName>
    </alternativeName>
</protein>